<dbReference type="InterPro" id="IPR005467">
    <property type="entry name" value="His_kinase_dom"/>
</dbReference>
<dbReference type="SUPFAM" id="SSF55874">
    <property type="entry name" value="ATPase domain of HSP90 chaperone/DNA topoisomerase II/histidine kinase"/>
    <property type="match status" value="1"/>
</dbReference>
<accession>A0A1F6CZ41</accession>
<dbReference type="Gene3D" id="3.40.50.2300">
    <property type="match status" value="1"/>
</dbReference>
<evidence type="ECO:0000313" key="10">
    <source>
        <dbReference type="EMBL" id="OGG54301.1"/>
    </source>
</evidence>
<evidence type="ECO:0000313" key="11">
    <source>
        <dbReference type="Proteomes" id="UP000178606"/>
    </source>
</evidence>
<dbReference type="Gene3D" id="1.10.287.130">
    <property type="match status" value="1"/>
</dbReference>
<keyword evidence="7" id="KW-0175">Coiled coil</keyword>
<dbReference type="AlphaFoldDB" id="A0A1F6CZ41"/>
<evidence type="ECO:0000256" key="5">
    <source>
        <dbReference type="ARBA" id="ARBA00022777"/>
    </source>
</evidence>
<dbReference type="FunFam" id="3.30.565.10:FF:000006">
    <property type="entry name" value="Sensor histidine kinase WalK"/>
    <property type="match status" value="1"/>
</dbReference>
<dbReference type="InterPro" id="IPR036097">
    <property type="entry name" value="HisK_dim/P_sf"/>
</dbReference>
<evidence type="ECO:0000259" key="8">
    <source>
        <dbReference type="PROSITE" id="PS50109"/>
    </source>
</evidence>
<reference evidence="10 11" key="1">
    <citation type="journal article" date="2016" name="Nat. Commun.">
        <title>Thousands of microbial genomes shed light on interconnected biogeochemical processes in an aquifer system.</title>
        <authorList>
            <person name="Anantharaman K."/>
            <person name="Brown C.T."/>
            <person name="Hug L.A."/>
            <person name="Sharon I."/>
            <person name="Castelle C.J."/>
            <person name="Probst A.J."/>
            <person name="Thomas B.C."/>
            <person name="Singh A."/>
            <person name="Wilkins M.J."/>
            <person name="Karaoz U."/>
            <person name="Brodie E.L."/>
            <person name="Williams K.H."/>
            <person name="Hubbard S.S."/>
            <person name="Banfield J.F."/>
        </authorList>
    </citation>
    <scope>NUCLEOTIDE SEQUENCE [LARGE SCALE GENOMIC DNA]</scope>
    <source>
        <strain evidence="11">RIFCSPLOWO2_12_FULL_64_10</strain>
    </source>
</reference>
<feature type="domain" description="Response regulatory" evidence="9">
    <location>
        <begin position="3"/>
        <end position="120"/>
    </location>
</feature>
<dbReference type="InterPro" id="IPR011006">
    <property type="entry name" value="CheY-like_superfamily"/>
</dbReference>
<dbReference type="SUPFAM" id="SSF55781">
    <property type="entry name" value="GAF domain-like"/>
    <property type="match status" value="1"/>
</dbReference>
<dbReference type="Pfam" id="PF00072">
    <property type="entry name" value="Response_reg"/>
    <property type="match status" value="1"/>
</dbReference>
<dbReference type="PROSITE" id="PS50109">
    <property type="entry name" value="HIS_KIN"/>
    <property type="match status" value="1"/>
</dbReference>
<evidence type="ECO:0000256" key="7">
    <source>
        <dbReference type="SAM" id="Coils"/>
    </source>
</evidence>
<dbReference type="FunFam" id="1.10.287.130:FF:000070">
    <property type="entry name" value="Histidine kinase sensor protein"/>
    <property type="match status" value="1"/>
</dbReference>
<dbReference type="InterPro" id="IPR029016">
    <property type="entry name" value="GAF-like_dom_sf"/>
</dbReference>
<dbReference type="Gene3D" id="3.30.450.40">
    <property type="match status" value="1"/>
</dbReference>
<dbReference type="CDD" id="cd00082">
    <property type="entry name" value="HisKA"/>
    <property type="match status" value="1"/>
</dbReference>
<dbReference type="InterPro" id="IPR001789">
    <property type="entry name" value="Sig_transdc_resp-reg_receiver"/>
</dbReference>
<dbReference type="SUPFAM" id="SSF52172">
    <property type="entry name" value="CheY-like"/>
    <property type="match status" value="1"/>
</dbReference>
<dbReference type="PANTHER" id="PTHR42878">
    <property type="entry name" value="TWO-COMPONENT HISTIDINE KINASE"/>
    <property type="match status" value="1"/>
</dbReference>
<dbReference type="InterPro" id="IPR004358">
    <property type="entry name" value="Sig_transdc_His_kin-like_C"/>
</dbReference>
<keyword evidence="3 6" id="KW-0597">Phosphoprotein</keyword>
<dbReference type="SMART" id="SM00388">
    <property type="entry name" value="HisKA"/>
    <property type="match status" value="1"/>
</dbReference>
<dbReference type="SMART" id="SM00448">
    <property type="entry name" value="REC"/>
    <property type="match status" value="1"/>
</dbReference>
<evidence type="ECO:0000256" key="3">
    <source>
        <dbReference type="ARBA" id="ARBA00022553"/>
    </source>
</evidence>
<dbReference type="InterPro" id="IPR003018">
    <property type="entry name" value="GAF"/>
</dbReference>
<dbReference type="SUPFAM" id="SSF47384">
    <property type="entry name" value="Homodimeric domain of signal transducing histidine kinase"/>
    <property type="match status" value="1"/>
</dbReference>
<evidence type="ECO:0000256" key="4">
    <source>
        <dbReference type="ARBA" id="ARBA00022679"/>
    </source>
</evidence>
<dbReference type="Pfam" id="PF00512">
    <property type="entry name" value="HisKA"/>
    <property type="match status" value="1"/>
</dbReference>
<dbReference type="Gene3D" id="3.30.565.10">
    <property type="entry name" value="Histidine kinase-like ATPase, C-terminal domain"/>
    <property type="match status" value="1"/>
</dbReference>
<protein>
    <recommendedName>
        <fullName evidence="2">histidine kinase</fullName>
        <ecNumber evidence="2">2.7.13.3</ecNumber>
    </recommendedName>
</protein>
<feature type="modified residue" description="4-aspartylphosphate" evidence="6">
    <location>
        <position position="52"/>
    </location>
</feature>
<dbReference type="InterPro" id="IPR036890">
    <property type="entry name" value="HATPase_C_sf"/>
</dbReference>
<sequence>MAKILIVDDVSTNRELLVTLLGYGGHRLIEASDGAEALDITRAERPDLVIADILMPTMDGYEFVRRLRQDADVARTPVIYYTANYHMAEAKRLAKAAGVHYLLVKPVDPQVVLSTVEAALGTAESAPLAPPPEVPEAFDREHLRLVTDTLSQKVNELEVANQRLGRLIEVGQQLGSEKDPIRLLVGFCHAARELIGARHAAIGVLDGTGETWRYFFTAGIDAETSARLGAPPVSQGIFAGLLRGRRPLRGENLNGKAAAASFLGAPVSSPTRPYGILYLGDRLGLEAFTEQDEQLVATLAAQIAIAYENAQRLDEIQRHAADLEIEVAERKRAEEAVRRLNVELERKNVDLQNVVKELEGFSYSVAHDLRAPLRAVIGYAAATLEDYGDRLDEEGRHYLDTIRDSAKDMGQLIDDLLNFSRLGRQQMAPAEVDVAGLARGVCEDLRRAEPGRVLRFEVGALPSAWGDRAMVRQVLVNLLSNAVKFTRPREQAVISVGGSDGDGENTYFVRDNGVGFDIKYVDKLFGVFQRLHAAGEFEGTGIGLSIVRRIVHRHGGRVWAEGAVGRGATFYFTIPEEKTHGNRS</sequence>
<dbReference type="PROSITE" id="PS50110">
    <property type="entry name" value="RESPONSE_REGULATORY"/>
    <property type="match status" value="1"/>
</dbReference>
<dbReference type="GO" id="GO:0000156">
    <property type="term" value="F:phosphorelay response regulator activity"/>
    <property type="evidence" value="ECO:0007669"/>
    <property type="project" value="TreeGrafter"/>
</dbReference>
<organism evidence="10 11">
    <name type="scientific">Handelsmanbacteria sp. (strain RIFCSPLOWO2_12_FULL_64_10)</name>
    <dbReference type="NCBI Taxonomy" id="1817868"/>
    <lineage>
        <taxon>Bacteria</taxon>
        <taxon>Candidatus Handelsmaniibacteriota</taxon>
    </lineage>
</organism>
<comment type="catalytic activity">
    <reaction evidence="1">
        <text>ATP + protein L-histidine = ADP + protein N-phospho-L-histidine.</text>
        <dbReference type="EC" id="2.7.13.3"/>
    </reaction>
</comment>
<dbReference type="PANTHER" id="PTHR42878:SF15">
    <property type="entry name" value="BACTERIOPHYTOCHROME"/>
    <property type="match status" value="1"/>
</dbReference>
<comment type="caution">
    <text evidence="10">The sequence shown here is derived from an EMBL/GenBank/DDBJ whole genome shotgun (WGS) entry which is preliminary data.</text>
</comment>
<dbReference type="SMART" id="SM00387">
    <property type="entry name" value="HATPase_c"/>
    <property type="match status" value="1"/>
</dbReference>
<dbReference type="Proteomes" id="UP000178606">
    <property type="component" value="Unassembled WGS sequence"/>
</dbReference>
<keyword evidence="5" id="KW-0418">Kinase</keyword>
<dbReference type="Pfam" id="PF13185">
    <property type="entry name" value="GAF_2"/>
    <property type="match status" value="1"/>
</dbReference>
<dbReference type="Pfam" id="PF02518">
    <property type="entry name" value="HATPase_c"/>
    <property type="match status" value="1"/>
</dbReference>
<keyword evidence="4" id="KW-0808">Transferase</keyword>
<dbReference type="EMBL" id="MFKF01000107">
    <property type="protein sequence ID" value="OGG54301.1"/>
    <property type="molecule type" value="Genomic_DNA"/>
</dbReference>
<proteinExistence type="predicted"/>
<evidence type="ECO:0000256" key="6">
    <source>
        <dbReference type="PROSITE-ProRule" id="PRU00169"/>
    </source>
</evidence>
<dbReference type="GO" id="GO:0000155">
    <property type="term" value="F:phosphorelay sensor kinase activity"/>
    <property type="evidence" value="ECO:0007669"/>
    <property type="project" value="InterPro"/>
</dbReference>
<dbReference type="InterPro" id="IPR003661">
    <property type="entry name" value="HisK_dim/P_dom"/>
</dbReference>
<dbReference type="GO" id="GO:0007234">
    <property type="term" value="P:osmosensory signaling via phosphorelay pathway"/>
    <property type="evidence" value="ECO:0007669"/>
    <property type="project" value="TreeGrafter"/>
</dbReference>
<dbReference type="GO" id="GO:0030295">
    <property type="term" value="F:protein kinase activator activity"/>
    <property type="evidence" value="ECO:0007669"/>
    <property type="project" value="TreeGrafter"/>
</dbReference>
<evidence type="ECO:0000259" key="9">
    <source>
        <dbReference type="PROSITE" id="PS50110"/>
    </source>
</evidence>
<evidence type="ECO:0000256" key="1">
    <source>
        <dbReference type="ARBA" id="ARBA00000085"/>
    </source>
</evidence>
<dbReference type="InterPro" id="IPR003594">
    <property type="entry name" value="HATPase_dom"/>
</dbReference>
<feature type="domain" description="Histidine kinase" evidence="8">
    <location>
        <begin position="364"/>
        <end position="578"/>
    </location>
</feature>
<gene>
    <name evidence="10" type="ORF">A3F84_14725</name>
</gene>
<feature type="coiled-coil region" evidence="7">
    <location>
        <begin position="313"/>
        <end position="361"/>
    </location>
</feature>
<dbReference type="PRINTS" id="PR00344">
    <property type="entry name" value="BCTRLSENSOR"/>
</dbReference>
<dbReference type="SMART" id="SM00065">
    <property type="entry name" value="GAF"/>
    <property type="match status" value="1"/>
</dbReference>
<evidence type="ECO:0000256" key="2">
    <source>
        <dbReference type="ARBA" id="ARBA00012438"/>
    </source>
</evidence>
<dbReference type="InterPro" id="IPR050351">
    <property type="entry name" value="BphY/WalK/GraS-like"/>
</dbReference>
<name>A0A1F6CZ41_HANXR</name>
<dbReference type="EC" id="2.7.13.3" evidence="2"/>